<evidence type="ECO:0000313" key="5">
    <source>
        <dbReference type="EMBL" id="CAD7686460.1"/>
    </source>
</evidence>
<dbReference type="InterPro" id="IPR009078">
    <property type="entry name" value="Ferritin-like_SF"/>
</dbReference>
<sequence length="102" mass="11168">MSSQIPENYSTAVELLSSHWSTCICIPPTPTFLWASILTAAMWLQIAGPHLSGGKAMDSMKAAIVLRKNLNQALLDLHALGSASTDAHSCHFLKNHFLDEEY</sequence>
<dbReference type="AlphaFoldDB" id="A0A811ZCM9"/>
<accession>A0A811ZCM9</accession>
<reference evidence="5" key="1">
    <citation type="submission" date="2020-12" db="EMBL/GenBank/DDBJ databases">
        <authorList>
            <consortium name="Molecular Ecology Group"/>
        </authorList>
    </citation>
    <scope>NUCLEOTIDE SEQUENCE</scope>
    <source>
        <strain evidence="5">TBG_1078</strain>
    </source>
</reference>
<dbReference type="GO" id="GO:0044754">
    <property type="term" value="C:autolysosome"/>
    <property type="evidence" value="ECO:0007669"/>
    <property type="project" value="UniProtKB-SubCell"/>
</dbReference>
<dbReference type="GO" id="GO:0006826">
    <property type="term" value="P:iron ion transport"/>
    <property type="evidence" value="ECO:0007669"/>
    <property type="project" value="InterPro"/>
</dbReference>
<dbReference type="SUPFAM" id="SSF47240">
    <property type="entry name" value="Ferritin-like"/>
    <property type="match status" value="1"/>
</dbReference>
<dbReference type="EMBL" id="CAJHUB010000762">
    <property type="protein sequence ID" value="CAD7686460.1"/>
    <property type="molecule type" value="Genomic_DNA"/>
</dbReference>
<comment type="function">
    <text evidence="3">Stores iron in a soluble, non-toxic, readily available form. Important for iron homeostasis. Iron is taken up in the ferrous form and deposited as ferric hydroxides after oxidation. Also plays a role in delivery of iron to cells. Mediates iron uptake in capsule cells of the developing kidney. Delivery to lysosomes by the cargo receptor NCOA4 for autophagic degradation and release or iron.</text>
</comment>
<comment type="subunit">
    <text evidence="4">Oligomer of 24 subunits. There are two types of subunits: L (light) chain and H (heavy) chain. The major chain can be light or heavy, depending on the species and tissue type. The functional molecule forms a roughly spherical shell with a diameter of 12 nm and contains a central cavity into which the insoluble mineral iron core is deposited. Interacts with NCOA4.</text>
</comment>
<organism evidence="5 6">
    <name type="scientific">Nyctereutes procyonoides</name>
    <name type="common">Raccoon dog</name>
    <name type="synonym">Canis procyonoides</name>
    <dbReference type="NCBI Taxonomy" id="34880"/>
    <lineage>
        <taxon>Eukaryota</taxon>
        <taxon>Metazoa</taxon>
        <taxon>Chordata</taxon>
        <taxon>Craniata</taxon>
        <taxon>Vertebrata</taxon>
        <taxon>Euteleostomi</taxon>
        <taxon>Mammalia</taxon>
        <taxon>Eutheria</taxon>
        <taxon>Laurasiatheria</taxon>
        <taxon>Carnivora</taxon>
        <taxon>Caniformia</taxon>
        <taxon>Canidae</taxon>
        <taxon>Nyctereutes</taxon>
    </lineage>
</organism>
<evidence type="ECO:0000256" key="4">
    <source>
        <dbReference type="ARBA" id="ARBA00047045"/>
    </source>
</evidence>
<protein>
    <recommendedName>
        <fullName evidence="1">Ferritin light chain</fullName>
    </recommendedName>
</protein>
<evidence type="ECO:0000256" key="3">
    <source>
        <dbReference type="ARBA" id="ARBA00045578"/>
    </source>
</evidence>
<dbReference type="PANTHER" id="PTHR11431">
    <property type="entry name" value="FERRITIN"/>
    <property type="match status" value="1"/>
</dbReference>
<dbReference type="Proteomes" id="UP000645828">
    <property type="component" value="Unassembled WGS sequence"/>
</dbReference>
<proteinExistence type="predicted"/>
<dbReference type="Gene3D" id="1.20.1260.10">
    <property type="match status" value="1"/>
</dbReference>
<dbReference type="GO" id="GO:0008198">
    <property type="term" value="F:ferrous iron binding"/>
    <property type="evidence" value="ECO:0007669"/>
    <property type="project" value="TreeGrafter"/>
</dbReference>
<dbReference type="PANTHER" id="PTHR11431:SF47">
    <property type="entry name" value="FERRITIN LIGHT CHAIN"/>
    <property type="match status" value="1"/>
</dbReference>
<dbReference type="GO" id="GO:0006879">
    <property type="term" value="P:intracellular iron ion homeostasis"/>
    <property type="evidence" value="ECO:0007669"/>
    <property type="project" value="InterPro"/>
</dbReference>
<dbReference type="InterPro" id="IPR001519">
    <property type="entry name" value="Ferritin"/>
</dbReference>
<dbReference type="InterPro" id="IPR012347">
    <property type="entry name" value="Ferritin-like"/>
</dbReference>
<keyword evidence="6" id="KW-1185">Reference proteome</keyword>
<evidence type="ECO:0000256" key="1">
    <source>
        <dbReference type="ARBA" id="ARBA00040044"/>
    </source>
</evidence>
<comment type="caution">
    <text evidence="5">The sequence shown here is derived from an EMBL/GenBank/DDBJ whole genome shotgun (WGS) entry which is preliminary data.</text>
</comment>
<name>A0A811ZCM9_NYCPR</name>
<evidence type="ECO:0000256" key="2">
    <source>
        <dbReference type="ARBA" id="ARBA00044942"/>
    </source>
</evidence>
<dbReference type="GO" id="GO:0008199">
    <property type="term" value="F:ferric iron binding"/>
    <property type="evidence" value="ECO:0007669"/>
    <property type="project" value="InterPro"/>
</dbReference>
<gene>
    <name evidence="5" type="ORF">NYPRO_LOCUS19253</name>
</gene>
<comment type="subcellular location">
    <subcellularLocation>
        <location evidence="2">Autolysosome</location>
    </subcellularLocation>
</comment>
<evidence type="ECO:0000313" key="6">
    <source>
        <dbReference type="Proteomes" id="UP000645828"/>
    </source>
</evidence>